<evidence type="ECO:0000313" key="2">
    <source>
        <dbReference type="EMBL" id="GEU68377.1"/>
    </source>
</evidence>
<dbReference type="AlphaFoldDB" id="A0A6L2M5B3"/>
<name>A0A6L2M5B3_TANCI</name>
<feature type="region of interest" description="Disordered" evidence="1">
    <location>
        <begin position="1"/>
        <end position="56"/>
    </location>
</feature>
<reference evidence="2" key="1">
    <citation type="journal article" date="2019" name="Sci. Rep.">
        <title>Draft genome of Tanacetum cinerariifolium, the natural source of mosquito coil.</title>
        <authorList>
            <person name="Yamashiro T."/>
            <person name="Shiraishi A."/>
            <person name="Satake H."/>
            <person name="Nakayama K."/>
        </authorList>
    </citation>
    <scope>NUCLEOTIDE SEQUENCE</scope>
</reference>
<sequence length="56" mass="5825">MAGSTVSGTTIGATVNGGQRRSTVADHREPSLDHRGPPPEQWSGRVNDQLGRVNGG</sequence>
<gene>
    <name evidence="2" type="ORF">Tci_040355</name>
</gene>
<organism evidence="2">
    <name type="scientific">Tanacetum cinerariifolium</name>
    <name type="common">Dalmatian daisy</name>
    <name type="synonym">Chrysanthemum cinerariifolium</name>
    <dbReference type="NCBI Taxonomy" id="118510"/>
    <lineage>
        <taxon>Eukaryota</taxon>
        <taxon>Viridiplantae</taxon>
        <taxon>Streptophyta</taxon>
        <taxon>Embryophyta</taxon>
        <taxon>Tracheophyta</taxon>
        <taxon>Spermatophyta</taxon>
        <taxon>Magnoliopsida</taxon>
        <taxon>eudicotyledons</taxon>
        <taxon>Gunneridae</taxon>
        <taxon>Pentapetalae</taxon>
        <taxon>asterids</taxon>
        <taxon>campanulids</taxon>
        <taxon>Asterales</taxon>
        <taxon>Asteraceae</taxon>
        <taxon>Asteroideae</taxon>
        <taxon>Anthemideae</taxon>
        <taxon>Anthemidinae</taxon>
        <taxon>Tanacetum</taxon>
    </lineage>
</organism>
<dbReference type="EMBL" id="BKCJ010005739">
    <property type="protein sequence ID" value="GEU68377.1"/>
    <property type="molecule type" value="Genomic_DNA"/>
</dbReference>
<evidence type="ECO:0000256" key="1">
    <source>
        <dbReference type="SAM" id="MobiDB-lite"/>
    </source>
</evidence>
<feature type="compositionally biased region" description="Polar residues" evidence="1">
    <location>
        <begin position="1"/>
        <end position="22"/>
    </location>
</feature>
<protein>
    <submittedName>
        <fullName evidence="2">Uncharacterized protein</fullName>
    </submittedName>
</protein>
<comment type="caution">
    <text evidence="2">The sequence shown here is derived from an EMBL/GenBank/DDBJ whole genome shotgun (WGS) entry which is preliminary data.</text>
</comment>
<proteinExistence type="predicted"/>
<accession>A0A6L2M5B3</accession>
<feature type="non-terminal residue" evidence="2">
    <location>
        <position position="56"/>
    </location>
</feature>
<feature type="compositionally biased region" description="Basic and acidic residues" evidence="1">
    <location>
        <begin position="23"/>
        <end position="37"/>
    </location>
</feature>